<evidence type="ECO:0000313" key="4">
    <source>
        <dbReference type="Proteomes" id="UP000694555"/>
    </source>
</evidence>
<dbReference type="SMART" id="SM00406">
    <property type="entry name" value="IGv"/>
    <property type="match status" value="2"/>
</dbReference>
<keyword evidence="4" id="KW-1185">Reference proteome</keyword>
<evidence type="ECO:0000259" key="2">
    <source>
        <dbReference type="PROSITE" id="PS50835"/>
    </source>
</evidence>
<sequence>MLSPSSPLGSLLDLSGVQEIKGTWMRSTSLPCTYMPSEGFTQQTLIWSMERDYGTSTIFRRDDSGDHVLLSQFRDRVSVPKHSPGDASLLIENLEIPDSGHYTCQVIWRSKNNSLITKEVTTTVKVVKGKSSNKPIIRASEPGLTFPAGARASLTCVANGSLPISYRWFRSVPGGKALLLSSQAELAWDSLQPSDTGKYYCEAENRVGAGAVQQSDAVQLMVRDPLCRWDRNRPPHPRAAGLSCGYLGQSPPPGTAAEPVLEVPQPGKPGGCTASGEVTWGKKPSLGLRVSGSLKMQLPMATPPPPTPQGGPVGEMKRENPVETRRSPSKTKPKHSLAVV</sequence>
<dbReference type="InterPro" id="IPR013783">
    <property type="entry name" value="Ig-like_fold"/>
</dbReference>
<dbReference type="InterPro" id="IPR036179">
    <property type="entry name" value="Ig-like_dom_sf"/>
</dbReference>
<name>A0A8C0B1X0_9AVES</name>
<dbReference type="SUPFAM" id="SSF48726">
    <property type="entry name" value="Immunoglobulin"/>
    <property type="match status" value="2"/>
</dbReference>
<dbReference type="GO" id="GO:0043031">
    <property type="term" value="P:negative regulation of macrophage activation"/>
    <property type="evidence" value="ECO:0007669"/>
    <property type="project" value="InterPro"/>
</dbReference>
<dbReference type="GO" id="GO:0042130">
    <property type="term" value="P:negative regulation of T cell proliferation"/>
    <property type="evidence" value="ECO:0007669"/>
    <property type="project" value="InterPro"/>
</dbReference>
<dbReference type="PANTHER" id="PTHR15466">
    <property type="entry name" value="V-SET AND IMMUNOGLOBULIN DOMAIN CONTAINING 4"/>
    <property type="match status" value="1"/>
</dbReference>
<evidence type="ECO:0000313" key="3">
    <source>
        <dbReference type="Ensembl" id="ENSBJAP00000010401.1"/>
    </source>
</evidence>
<dbReference type="GO" id="GO:0001851">
    <property type="term" value="F:complement component C3b binding"/>
    <property type="evidence" value="ECO:0007669"/>
    <property type="project" value="TreeGrafter"/>
</dbReference>
<feature type="compositionally biased region" description="Basic and acidic residues" evidence="1">
    <location>
        <begin position="315"/>
        <end position="326"/>
    </location>
</feature>
<dbReference type="PANTHER" id="PTHR15466:SF2">
    <property type="entry name" value="V-SET AND IMMUNOGLOBULIN DOMAIN-CONTAINING PROTEIN 4"/>
    <property type="match status" value="1"/>
</dbReference>
<dbReference type="PROSITE" id="PS50835">
    <property type="entry name" value="IG_LIKE"/>
    <property type="match status" value="2"/>
</dbReference>
<dbReference type="GO" id="GO:0045957">
    <property type="term" value="P:negative regulation of complement activation, alternative pathway"/>
    <property type="evidence" value="ECO:0007669"/>
    <property type="project" value="TreeGrafter"/>
</dbReference>
<dbReference type="SMART" id="SM00409">
    <property type="entry name" value="IG"/>
    <property type="match status" value="2"/>
</dbReference>
<dbReference type="InterPro" id="IPR039939">
    <property type="entry name" value="VSIG4"/>
</dbReference>
<protein>
    <recommendedName>
        <fullName evidence="2">Ig-like domain-containing protein</fullName>
    </recommendedName>
</protein>
<evidence type="ECO:0000256" key="1">
    <source>
        <dbReference type="SAM" id="MobiDB-lite"/>
    </source>
</evidence>
<proteinExistence type="predicted"/>
<feature type="domain" description="Ig-like" evidence="2">
    <location>
        <begin position="135"/>
        <end position="219"/>
    </location>
</feature>
<dbReference type="Proteomes" id="UP000694555">
    <property type="component" value="Unplaced"/>
</dbReference>
<feature type="domain" description="Ig-like" evidence="2">
    <location>
        <begin position="7"/>
        <end position="121"/>
    </location>
</feature>
<dbReference type="GO" id="GO:0032703">
    <property type="term" value="P:negative regulation of interleukin-2 production"/>
    <property type="evidence" value="ECO:0007669"/>
    <property type="project" value="InterPro"/>
</dbReference>
<dbReference type="Gene3D" id="2.60.40.10">
    <property type="entry name" value="Immunoglobulins"/>
    <property type="match status" value="2"/>
</dbReference>
<dbReference type="InterPro" id="IPR003598">
    <property type="entry name" value="Ig_sub2"/>
</dbReference>
<feature type="compositionally biased region" description="Basic residues" evidence="1">
    <location>
        <begin position="327"/>
        <end position="340"/>
    </location>
</feature>
<dbReference type="Pfam" id="PF13927">
    <property type="entry name" value="Ig_3"/>
    <property type="match status" value="1"/>
</dbReference>
<dbReference type="Pfam" id="PF07686">
    <property type="entry name" value="V-set"/>
    <property type="match status" value="1"/>
</dbReference>
<dbReference type="InterPro" id="IPR003599">
    <property type="entry name" value="Ig_sub"/>
</dbReference>
<dbReference type="InterPro" id="IPR013106">
    <property type="entry name" value="Ig_V-set"/>
</dbReference>
<reference evidence="3" key="2">
    <citation type="submission" date="2025-09" db="UniProtKB">
        <authorList>
            <consortium name="Ensembl"/>
        </authorList>
    </citation>
    <scope>IDENTIFICATION</scope>
</reference>
<dbReference type="InterPro" id="IPR007110">
    <property type="entry name" value="Ig-like_dom"/>
</dbReference>
<accession>A0A8C0B1X0</accession>
<dbReference type="AlphaFoldDB" id="A0A8C0B1X0"/>
<feature type="region of interest" description="Disordered" evidence="1">
    <location>
        <begin position="292"/>
        <end position="340"/>
    </location>
</feature>
<reference evidence="3" key="1">
    <citation type="submission" date="2025-08" db="UniProtKB">
        <authorList>
            <consortium name="Ensembl"/>
        </authorList>
    </citation>
    <scope>IDENTIFICATION</scope>
</reference>
<dbReference type="SMART" id="SM00408">
    <property type="entry name" value="IGc2"/>
    <property type="match status" value="1"/>
</dbReference>
<dbReference type="Ensembl" id="ENSBJAT00000010698.1">
    <property type="protein sequence ID" value="ENSBJAP00000010401.1"/>
    <property type="gene ID" value="ENSBJAG00000007090.1"/>
</dbReference>
<organism evidence="3 4">
    <name type="scientific">Buteo japonicus</name>
    <dbReference type="NCBI Taxonomy" id="224669"/>
    <lineage>
        <taxon>Eukaryota</taxon>
        <taxon>Metazoa</taxon>
        <taxon>Chordata</taxon>
        <taxon>Craniata</taxon>
        <taxon>Vertebrata</taxon>
        <taxon>Euteleostomi</taxon>
        <taxon>Archelosauria</taxon>
        <taxon>Archosauria</taxon>
        <taxon>Dinosauria</taxon>
        <taxon>Saurischia</taxon>
        <taxon>Theropoda</taxon>
        <taxon>Coelurosauria</taxon>
        <taxon>Aves</taxon>
        <taxon>Neognathae</taxon>
        <taxon>Neoaves</taxon>
        <taxon>Telluraves</taxon>
        <taxon>Accipitrimorphae</taxon>
        <taxon>Accipitriformes</taxon>
        <taxon>Accipitridae</taxon>
        <taxon>Accipitrinae</taxon>
        <taxon>Buteo</taxon>
    </lineage>
</organism>